<evidence type="ECO:0000259" key="11">
    <source>
        <dbReference type="PROSITE" id="PS51192"/>
    </source>
</evidence>
<dbReference type="PROSITE" id="PS51194">
    <property type="entry name" value="HELICASE_CTER"/>
    <property type="match status" value="1"/>
</dbReference>
<dbReference type="PANTHER" id="PTHR45623:SF49">
    <property type="entry name" value="SWI_SNF-RELATED MATRIX-ASSOCIATED ACTIN-DEPENDENT REGULATOR OF CHROMATIN SUBFAMILY A MEMBER 5"/>
    <property type="match status" value="1"/>
</dbReference>
<reference evidence="14" key="1">
    <citation type="journal article" date="2009" name="Rice">
        <title>De Novo Next Generation Sequencing of Plant Genomes.</title>
        <authorList>
            <person name="Rounsley S."/>
            <person name="Marri P.R."/>
            <person name="Yu Y."/>
            <person name="He R."/>
            <person name="Sisneros N."/>
            <person name="Goicoechea J.L."/>
            <person name="Lee S.J."/>
            <person name="Angelova A."/>
            <person name="Kudrna D."/>
            <person name="Luo M."/>
            <person name="Affourtit J."/>
            <person name="Desany B."/>
            <person name="Knight J."/>
            <person name="Niazi F."/>
            <person name="Egholm M."/>
            <person name="Wing R.A."/>
        </authorList>
    </citation>
    <scope>NUCLEOTIDE SEQUENCE [LARGE SCALE GENOMIC DNA]</scope>
    <source>
        <strain evidence="14">cv. IRGC 105608</strain>
    </source>
</reference>
<dbReference type="SUPFAM" id="SSF46689">
    <property type="entry name" value="Homeodomain-like"/>
    <property type="match status" value="2"/>
</dbReference>
<dbReference type="Pfam" id="PF00176">
    <property type="entry name" value="SNF2-rel_dom"/>
    <property type="match status" value="1"/>
</dbReference>
<dbReference type="FunFam" id="1.10.10.60:FF:000155">
    <property type="entry name" value="ISWI chromatin-remodeling complex ATPase CHR11"/>
    <property type="match status" value="1"/>
</dbReference>
<comment type="subcellular location">
    <subcellularLocation>
        <location evidence="1">Nucleus</location>
    </subcellularLocation>
</comment>
<feature type="region of interest" description="Disordered" evidence="10">
    <location>
        <begin position="1064"/>
        <end position="1122"/>
    </location>
</feature>
<dbReference type="Pfam" id="PF09110">
    <property type="entry name" value="HAND"/>
    <property type="match status" value="1"/>
</dbReference>
<evidence type="ECO:0000256" key="10">
    <source>
        <dbReference type="SAM" id="MobiDB-lite"/>
    </source>
</evidence>
<feature type="compositionally biased region" description="Acidic residues" evidence="10">
    <location>
        <begin position="197"/>
        <end position="211"/>
    </location>
</feature>
<feature type="compositionally biased region" description="Acidic residues" evidence="10">
    <location>
        <begin position="33"/>
        <end position="43"/>
    </location>
</feature>
<dbReference type="PaxDb" id="65489-OBART01G15490.1"/>
<dbReference type="SUPFAM" id="SSF101224">
    <property type="entry name" value="HAND domain of the nucleosome remodeling ATPase ISWI"/>
    <property type="match status" value="1"/>
</dbReference>
<dbReference type="InterPro" id="IPR038718">
    <property type="entry name" value="SNF2-like_sf"/>
</dbReference>
<feature type="domain" description="Helicase ATP-binding" evidence="11">
    <location>
        <begin position="243"/>
        <end position="408"/>
    </location>
</feature>
<feature type="region of interest" description="Disordered" evidence="10">
    <location>
        <begin position="177"/>
        <end position="217"/>
    </location>
</feature>
<feature type="compositionally biased region" description="Acidic residues" evidence="10">
    <location>
        <begin position="53"/>
        <end position="65"/>
    </location>
</feature>
<dbReference type="STRING" id="65489.A0A0D3ENT5"/>
<dbReference type="FunFam" id="1.10.10.60:FF:000022">
    <property type="entry name" value="ISWI chromatin-remodeling complex ATPase CHR11 isoform A"/>
    <property type="match status" value="1"/>
</dbReference>
<feature type="compositionally biased region" description="Basic residues" evidence="10">
    <location>
        <begin position="183"/>
        <end position="193"/>
    </location>
</feature>
<dbReference type="GO" id="GO:0042393">
    <property type="term" value="F:histone binding"/>
    <property type="evidence" value="ECO:0007669"/>
    <property type="project" value="TreeGrafter"/>
</dbReference>
<dbReference type="GO" id="GO:0034728">
    <property type="term" value="P:nucleosome organization"/>
    <property type="evidence" value="ECO:0007669"/>
    <property type="project" value="TreeGrafter"/>
</dbReference>
<dbReference type="PANTHER" id="PTHR45623">
    <property type="entry name" value="CHROMODOMAIN-HELICASE-DNA-BINDING PROTEIN 3-RELATED-RELATED"/>
    <property type="match status" value="1"/>
</dbReference>
<dbReference type="GO" id="GO:0005524">
    <property type="term" value="F:ATP binding"/>
    <property type="evidence" value="ECO:0007669"/>
    <property type="project" value="UniProtKB-KW"/>
</dbReference>
<dbReference type="InterPro" id="IPR001005">
    <property type="entry name" value="SANT/Myb"/>
</dbReference>
<dbReference type="InterPro" id="IPR015194">
    <property type="entry name" value="ISWI_HAND-dom"/>
</dbReference>
<dbReference type="InterPro" id="IPR027417">
    <property type="entry name" value="P-loop_NTPase"/>
</dbReference>
<dbReference type="GO" id="GO:0003677">
    <property type="term" value="F:DNA binding"/>
    <property type="evidence" value="ECO:0007669"/>
    <property type="project" value="InterPro"/>
</dbReference>
<keyword evidence="8" id="KW-0175">Coiled coil</keyword>
<feature type="region of interest" description="Disordered" evidence="10">
    <location>
        <begin position="1"/>
        <end position="123"/>
    </location>
</feature>
<dbReference type="InterPro" id="IPR000330">
    <property type="entry name" value="SNF2_N"/>
</dbReference>
<feature type="domain" description="Helicase C-terminal" evidence="12">
    <location>
        <begin position="536"/>
        <end position="687"/>
    </location>
</feature>
<dbReference type="InterPro" id="IPR044754">
    <property type="entry name" value="Isw1/2_DEXHc"/>
</dbReference>
<feature type="domain" description="SANT" evidence="13">
    <location>
        <begin position="892"/>
        <end position="944"/>
    </location>
</feature>
<dbReference type="CDD" id="cd17997">
    <property type="entry name" value="DEXHc_SMARCA1_SMARCA5"/>
    <property type="match status" value="1"/>
</dbReference>
<organism evidence="14">
    <name type="scientific">Oryza barthii</name>
    <dbReference type="NCBI Taxonomy" id="65489"/>
    <lineage>
        <taxon>Eukaryota</taxon>
        <taxon>Viridiplantae</taxon>
        <taxon>Streptophyta</taxon>
        <taxon>Embryophyta</taxon>
        <taxon>Tracheophyta</taxon>
        <taxon>Spermatophyta</taxon>
        <taxon>Magnoliopsida</taxon>
        <taxon>Liliopsida</taxon>
        <taxon>Poales</taxon>
        <taxon>Poaceae</taxon>
        <taxon>BOP clade</taxon>
        <taxon>Oryzoideae</taxon>
        <taxon>Oryzeae</taxon>
        <taxon>Oryzinae</taxon>
        <taxon>Oryza</taxon>
    </lineage>
</organism>
<evidence type="ECO:0000256" key="4">
    <source>
        <dbReference type="ARBA" id="ARBA00022741"/>
    </source>
</evidence>
<evidence type="ECO:0000256" key="5">
    <source>
        <dbReference type="ARBA" id="ARBA00022801"/>
    </source>
</evidence>
<dbReference type="PROSITE" id="PS51192">
    <property type="entry name" value="HELICASE_ATP_BIND_1"/>
    <property type="match status" value="1"/>
</dbReference>
<dbReference type="SMART" id="SM00490">
    <property type="entry name" value="HELICc"/>
    <property type="match status" value="1"/>
</dbReference>
<dbReference type="InterPro" id="IPR001650">
    <property type="entry name" value="Helicase_C-like"/>
</dbReference>
<keyword evidence="7" id="KW-0156">Chromatin regulator</keyword>
<dbReference type="CDD" id="cd00167">
    <property type="entry name" value="SANT"/>
    <property type="match status" value="1"/>
</dbReference>
<dbReference type="InterPro" id="IPR017884">
    <property type="entry name" value="SANT_dom"/>
</dbReference>
<dbReference type="GO" id="GO:0005634">
    <property type="term" value="C:nucleus"/>
    <property type="evidence" value="ECO:0007669"/>
    <property type="project" value="UniProtKB-SubCell"/>
</dbReference>
<dbReference type="Gene3D" id="1.10.10.60">
    <property type="entry name" value="Homeodomain-like"/>
    <property type="match status" value="2"/>
</dbReference>
<keyword evidence="15" id="KW-1185">Reference proteome</keyword>
<feature type="compositionally biased region" description="Acidic residues" evidence="10">
    <location>
        <begin position="8"/>
        <end position="25"/>
    </location>
</feature>
<dbReference type="FunFam" id="3.40.50.10810:FF:000028">
    <property type="entry name" value="Chromatin-remodeling complex ATPase"/>
    <property type="match status" value="1"/>
</dbReference>
<dbReference type="FunFam" id="3.40.50.300:FF:000519">
    <property type="entry name" value="ISWI chromatin-remodeling complex ATPase CHR11"/>
    <property type="match status" value="1"/>
</dbReference>
<evidence type="ECO:0000256" key="6">
    <source>
        <dbReference type="ARBA" id="ARBA00022840"/>
    </source>
</evidence>
<feature type="compositionally biased region" description="Acidic residues" evidence="10">
    <location>
        <begin position="89"/>
        <end position="114"/>
    </location>
</feature>
<name>A0A0D3ENT5_9ORYZ</name>
<evidence type="ECO:0000313" key="14">
    <source>
        <dbReference type="EnsemblPlants" id="OBART01G15490.1"/>
    </source>
</evidence>
<evidence type="ECO:0000256" key="8">
    <source>
        <dbReference type="ARBA" id="ARBA00023054"/>
    </source>
</evidence>
<dbReference type="PROSITE" id="PS51293">
    <property type="entry name" value="SANT"/>
    <property type="match status" value="1"/>
</dbReference>
<dbReference type="InterPro" id="IPR036306">
    <property type="entry name" value="ISWI_HAND-dom_sf"/>
</dbReference>
<dbReference type="Gene3D" id="1.20.5.1190">
    <property type="entry name" value="iswi atpase"/>
    <property type="match status" value="1"/>
</dbReference>
<evidence type="ECO:0000256" key="9">
    <source>
        <dbReference type="ARBA" id="ARBA00023242"/>
    </source>
</evidence>
<evidence type="ECO:0000256" key="7">
    <source>
        <dbReference type="ARBA" id="ARBA00022853"/>
    </source>
</evidence>
<dbReference type="FunFam" id="1.10.1040.30:FF:000002">
    <property type="entry name" value="ISWI chromatin-remodeling complex ATPase CHR11"/>
    <property type="match status" value="1"/>
</dbReference>
<dbReference type="Pfam" id="PF09111">
    <property type="entry name" value="SLIDE"/>
    <property type="match status" value="1"/>
</dbReference>
<evidence type="ECO:0000259" key="13">
    <source>
        <dbReference type="PROSITE" id="PS51293"/>
    </source>
</evidence>
<reference evidence="14" key="2">
    <citation type="submission" date="2015-03" db="UniProtKB">
        <authorList>
            <consortium name="EnsemblPlants"/>
        </authorList>
    </citation>
    <scope>IDENTIFICATION</scope>
</reference>
<dbReference type="AlphaFoldDB" id="A0A0D3ENT5"/>
<evidence type="ECO:0000256" key="3">
    <source>
        <dbReference type="ARBA" id="ARBA00022737"/>
    </source>
</evidence>
<dbReference type="Gene3D" id="3.40.50.300">
    <property type="entry name" value="P-loop containing nucleotide triphosphate hydrolases"/>
    <property type="match status" value="1"/>
</dbReference>
<dbReference type="eggNOG" id="KOG0385">
    <property type="taxonomic scope" value="Eukaryota"/>
</dbReference>
<dbReference type="Pfam" id="PF00271">
    <property type="entry name" value="Helicase_C"/>
    <property type="match status" value="1"/>
</dbReference>
<evidence type="ECO:0000256" key="1">
    <source>
        <dbReference type="ARBA" id="ARBA00004123"/>
    </source>
</evidence>
<dbReference type="SMART" id="SM00717">
    <property type="entry name" value="SANT"/>
    <property type="match status" value="2"/>
</dbReference>
<dbReference type="GO" id="GO:0000785">
    <property type="term" value="C:chromatin"/>
    <property type="evidence" value="ECO:0007669"/>
    <property type="project" value="TreeGrafter"/>
</dbReference>
<dbReference type="InterPro" id="IPR049730">
    <property type="entry name" value="SNF2/RAD54-like_C"/>
</dbReference>
<keyword evidence="9" id="KW-0539">Nucleus</keyword>
<dbReference type="SUPFAM" id="SSF52540">
    <property type="entry name" value="P-loop containing nucleoside triphosphate hydrolases"/>
    <property type="match status" value="2"/>
</dbReference>
<sequence length="1122" mass="129289">MAKPVKYDEEEEEVSSSGEEEEEQSDGAGSGSGEEEDEEEEEAPAAGAGEAAGGEEEEVDEEEIEAVTTGAGADEEEEEGGAAAAAPGEGDEESQSTEDDEAVAGEDDDADEAEGGAVVGKREKARLKEMQKLKKQKIQEILDTQNAAVDADMNNKGKGRLKYLLQQTEIFAHFAKGNQSKEKKPRGRGRHASKMTEEEEDEEYLKEEEDALAGSGGTRLLSQPSCIKGKMRDYQLAGLNWLIRLYENGINGILADEMGLGKTLQTISLLGYLHEFRGITGPHMVVAPKSTLGNWIKEIQRFCPILRAVKFLGNPEERNHIRENLLQPGKFDVCVTSFEMAIKEKTTLKRFSWRYIIIDEAHRIKNENSLLSKTMRIYNTNYRLLITGTPLQNNLHELWSLLNFLLPEIFSSAETFDEWFQISGENDQQEVVQQLHKVLRPFLLRRLKSDVEKGLPPKKETILKVGMSQMQKQYYRALLQKDLEVINAGGERKRLLNIAMQLRKCCNHPYLFQGAEPGPPYTTGEHLVENAGKMVLLDKLLPKLKDRDSRVLIFSQMTRLLDILEDYLMYRGYQYCRIDGNTGGEDRDASIEAFNKPGSEKFVFLLSTRAGGLGINLATADVVVLYDSDWNPQADLQAQDRAHRIGQKKEVQVFRFCTEYTIEEKVIERAYKKLALDALVIQQGRLAEQKTVNKDDLLQMVRFGAEMVFSSKDSTITDEDIDRIIAKGEETTAELDAKMKKFTEDAIKFKMDDTAELYDFDDDKFGSLLNSIYILDFLKEENKLDFKKLVSDNWIEPPRRERKRNYSESEYFKQALRQGAPAKPREPRIPRMPHLHDFQFFNNQRLNELYEKEVRYLMQANQKKDTIDGEDEDQLEPLTAEEQEEKEQLLEEGFATWTRRDFNTFIRACEKYGRNDIRSIAAEMEGKTEEEVQRYAKVFKERYKELSDYDRIIKNIERGEARISRKDEIMRAIGKKLDRYKNPWLELKIQYGQNKGKFYNEECDRFMLCMVHKLGYGNWDELKAAFRMSPLFRFDWFVKSRTTQELARRCDTLIRLVEKENQEYDEQERQARKDKRMAKNMTPTKRSALRVSEGETTPSNSFKRRRQSLMDDYVGSGRRKRG</sequence>
<keyword evidence="5" id="KW-0378">Hydrolase</keyword>
<dbReference type="Gene3D" id="3.40.50.10810">
    <property type="entry name" value="Tandem AAA-ATPase domain"/>
    <property type="match status" value="1"/>
</dbReference>
<dbReference type="InterPro" id="IPR015195">
    <property type="entry name" value="SLIDE"/>
</dbReference>
<dbReference type="EnsemblPlants" id="OBART01G15490.1">
    <property type="protein sequence ID" value="OBART01G15490.1"/>
    <property type="gene ID" value="OBART01G15490"/>
</dbReference>
<dbReference type="Gene3D" id="1.10.1040.30">
    <property type="entry name" value="ISWI, HAND domain"/>
    <property type="match status" value="1"/>
</dbReference>
<dbReference type="GO" id="GO:0031491">
    <property type="term" value="F:nucleosome binding"/>
    <property type="evidence" value="ECO:0007669"/>
    <property type="project" value="InterPro"/>
</dbReference>
<dbReference type="Gramene" id="OBART01G15490.1">
    <property type="protein sequence ID" value="OBART01G15490.1"/>
    <property type="gene ID" value="OBART01G15490"/>
</dbReference>
<comment type="similarity">
    <text evidence="2">Belongs to the SNF2/RAD54 helicase family. ISWI subfamily.</text>
</comment>
<dbReference type="Proteomes" id="UP000026960">
    <property type="component" value="Chromosome 1"/>
</dbReference>
<keyword evidence="6" id="KW-0067">ATP-binding</keyword>
<protein>
    <submittedName>
        <fullName evidence="14">Chromatin-remodeling complex ATPase</fullName>
    </submittedName>
</protein>
<dbReference type="SMART" id="SM00487">
    <property type="entry name" value="DEXDc"/>
    <property type="match status" value="1"/>
</dbReference>
<keyword evidence="4" id="KW-0547">Nucleotide-binding</keyword>
<proteinExistence type="inferred from homology"/>
<evidence type="ECO:0000256" key="2">
    <source>
        <dbReference type="ARBA" id="ARBA00009687"/>
    </source>
</evidence>
<dbReference type="HOGENOM" id="CLU_000315_0_0_1"/>
<keyword evidence="3" id="KW-0677">Repeat</keyword>
<evidence type="ECO:0000259" key="12">
    <source>
        <dbReference type="PROSITE" id="PS51194"/>
    </source>
</evidence>
<accession>A0A0D3ENT5</accession>
<dbReference type="InterPro" id="IPR014001">
    <property type="entry name" value="Helicase_ATP-bd"/>
</dbReference>
<evidence type="ECO:0000313" key="15">
    <source>
        <dbReference type="Proteomes" id="UP000026960"/>
    </source>
</evidence>
<dbReference type="GO" id="GO:0140750">
    <property type="term" value="F:nucleosome array spacer activity"/>
    <property type="evidence" value="ECO:0007669"/>
    <property type="project" value="UniProtKB-ARBA"/>
</dbReference>
<dbReference type="CDD" id="cd18793">
    <property type="entry name" value="SF2_C_SNF"/>
    <property type="match status" value="1"/>
</dbReference>
<dbReference type="GO" id="GO:1900036">
    <property type="term" value="P:positive regulation of cellular response to heat"/>
    <property type="evidence" value="ECO:0007669"/>
    <property type="project" value="UniProtKB-ARBA"/>
</dbReference>
<dbReference type="InterPro" id="IPR009057">
    <property type="entry name" value="Homeodomain-like_sf"/>
</dbReference>
<dbReference type="GO" id="GO:0016887">
    <property type="term" value="F:ATP hydrolysis activity"/>
    <property type="evidence" value="ECO:0007669"/>
    <property type="project" value="TreeGrafter"/>
</dbReference>